<reference evidence="4 5" key="1">
    <citation type="submission" date="2018-02" db="EMBL/GenBank/DDBJ databases">
        <title>Whole genome sequencing of endophytic bacterium.</title>
        <authorList>
            <person name="Eedara R."/>
            <person name="Podile A.R."/>
        </authorList>
    </citation>
    <scope>NUCLEOTIDE SEQUENCE [LARGE SCALE GENOMIC DNA]</scope>
    <source>
        <strain evidence="4 5">RP1T</strain>
    </source>
</reference>
<keyword evidence="2" id="KW-0732">Signal</keyword>
<name>A0A2S9QFS8_9HYPH</name>
<proteinExistence type="predicted"/>
<evidence type="ECO:0000256" key="2">
    <source>
        <dbReference type="SAM" id="SignalP"/>
    </source>
</evidence>
<feature type="domain" description="DUF2059" evidence="3">
    <location>
        <begin position="118"/>
        <end position="173"/>
    </location>
</feature>
<dbReference type="RefSeq" id="WP_105861867.1">
    <property type="nucleotide sequence ID" value="NZ_PUEJ01000003.1"/>
</dbReference>
<evidence type="ECO:0000313" key="5">
    <source>
        <dbReference type="Proteomes" id="UP000237682"/>
    </source>
</evidence>
<evidence type="ECO:0000259" key="3">
    <source>
        <dbReference type="Pfam" id="PF09832"/>
    </source>
</evidence>
<comment type="caution">
    <text evidence="4">The sequence shown here is derived from an EMBL/GenBank/DDBJ whole genome shotgun (WGS) entry which is preliminary data.</text>
</comment>
<feature type="chain" id="PRO_5015777327" description="DUF2059 domain-containing protein" evidence="2">
    <location>
        <begin position="35"/>
        <end position="214"/>
    </location>
</feature>
<organism evidence="4 5">
    <name type="scientific">Labrys okinawensis</name>
    <dbReference type="NCBI Taxonomy" id="346911"/>
    <lineage>
        <taxon>Bacteria</taxon>
        <taxon>Pseudomonadati</taxon>
        <taxon>Pseudomonadota</taxon>
        <taxon>Alphaproteobacteria</taxon>
        <taxon>Hyphomicrobiales</taxon>
        <taxon>Xanthobacteraceae</taxon>
        <taxon>Labrys</taxon>
    </lineage>
</organism>
<feature type="compositionally biased region" description="Low complexity" evidence="1">
    <location>
        <begin position="201"/>
        <end position="214"/>
    </location>
</feature>
<evidence type="ECO:0000313" key="4">
    <source>
        <dbReference type="EMBL" id="PRH88201.1"/>
    </source>
</evidence>
<feature type="signal peptide" evidence="2">
    <location>
        <begin position="1"/>
        <end position="34"/>
    </location>
</feature>
<feature type="compositionally biased region" description="Basic and acidic residues" evidence="1">
    <location>
        <begin position="179"/>
        <end position="188"/>
    </location>
</feature>
<feature type="region of interest" description="Disordered" evidence="1">
    <location>
        <begin position="179"/>
        <end position="214"/>
    </location>
</feature>
<dbReference type="OrthoDB" id="5327699at2"/>
<accession>A0A2S9QFS8</accession>
<sequence>MMLRQRHVCGQVRVLAAAMVAGLLASAAALPASAQNATPAPTAEVPTGNAAQPTPEQLATAVQFLKASGLTVGFDDIIPQYLQQATAIYTGQRPELSQMINEAAISLVPEFMKKRIELDNSLAKFYTTRFSEDELKQLIAFYESPVGKKLATQQQIILRDSMPVVQGWTRELQDGVMKRVREEVEKKGGKLGPSPTETSGDAPAAADKPAAPAQ</sequence>
<dbReference type="InterPro" id="IPR018637">
    <property type="entry name" value="DUF2059"/>
</dbReference>
<dbReference type="EMBL" id="PUEJ01000003">
    <property type="protein sequence ID" value="PRH88201.1"/>
    <property type="molecule type" value="Genomic_DNA"/>
</dbReference>
<keyword evidence="5" id="KW-1185">Reference proteome</keyword>
<protein>
    <recommendedName>
        <fullName evidence="3">DUF2059 domain-containing protein</fullName>
    </recommendedName>
</protein>
<dbReference type="Pfam" id="PF09832">
    <property type="entry name" value="DUF2059"/>
    <property type="match status" value="1"/>
</dbReference>
<gene>
    <name evidence="4" type="ORF">C5L14_10015</name>
</gene>
<dbReference type="AlphaFoldDB" id="A0A2S9QFS8"/>
<dbReference type="Proteomes" id="UP000237682">
    <property type="component" value="Unassembled WGS sequence"/>
</dbReference>
<evidence type="ECO:0000256" key="1">
    <source>
        <dbReference type="SAM" id="MobiDB-lite"/>
    </source>
</evidence>